<dbReference type="STRING" id="763407.A0A162U0B3"/>
<evidence type="ECO:0000313" key="2">
    <source>
        <dbReference type="EMBL" id="OAD72452.1"/>
    </source>
</evidence>
<protein>
    <recommendedName>
        <fullName evidence="1">HD/PDEase domain-containing protein</fullName>
    </recommendedName>
</protein>
<reference evidence="3" key="1">
    <citation type="submission" date="2015-06" db="EMBL/GenBank/DDBJ databases">
        <title>Expansion of signal transduction pathways in fungi by whole-genome duplication.</title>
        <authorList>
            <consortium name="DOE Joint Genome Institute"/>
            <person name="Corrochano L.M."/>
            <person name="Kuo A."/>
            <person name="Marcet-Houben M."/>
            <person name="Polaino S."/>
            <person name="Salamov A."/>
            <person name="Villalobos J.M."/>
            <person name="Alvarez M.I."/>
            <person name="Avalos J."/>
            <person name="Benito E.P."/>
            <person name="Benoit I."/>
            <person name="Burger G."/>
            <person name="Camino L.P."/>
            <person name="Canovas D."/>
            <person name="Cerda-Olmedo E."/>
            <person name="Cheng J.-F."/>
            <person name="Dominguez A."/>
            <person name="Elias M."/>
            <person name="Eslava A.P."/>
            <person name="Glaser F."/>
            <person name="Grimwood J."/>
            <person name="Gutierrez G."/>
            <person name="Heitman J."/>
            <person name="Henrissat B."/>
            <person name="Iturriaga E.A."/>
            <person name="Lang B.F."/>
            <person name="Lavin J.L."/>
            <person name="Lee S."/>
            <person name="Li W."/>
            <person name="Lindquist E."/>
            <person name="Lopez-Garcia S."/>
            <person name="Luque E.M."/>
            <person name="Marcos A.T."/>
            <person name="Martin J."/>
            <person name="McCluskey K."/>
            <person name="Medina H.R."/>
            <person name="Miralles-Duran A."/>
            <person name="Miyazaki A."/>
            <person name="Munoz-Torres E."/>
            <person name="Oguiza J.A."/>
            <person name="Ohm R."/>
            <person name="Olmedo M."/>
            <person name="Orejas M."/>
            <person name="Ortiz-Castellanos L."/>
            <person name="Pisabarro A.G."/>
            <person name="Rodriguez-Romero J."/>
            <person name="Ruiz-Herrera J."/>
            <person name="Ruiz-Vazquez R."/>
            <person name="Sanz C."/>
            <person name="Schackwitz W."/>
            <person name="Schmutz J."/>
            <person name="Shahriari M."/>
            <person name="Shelest E."/>
            <person name="Silva-Franco F."/>
            <person name="Soanes D."/>
            <person name="Syed K."/>
            <person name="Tagua V.G."/>
            <person name="Talbot N.J."/>
            <person name="Thon M."/>
            <person name="De vries R.P."/>
            <person name="Wiebenga A."/>
            <person name="Yadav J.S."/>
            <person name="Braun E.L."/>
            <person name="Baker S."/>
            <person name="Garre V."/>
            <person name="Horwitz B."/>
            <person name="Torres-Martinez S."/>
            <person name="Idnurm A."/>
            <person name="Herrera-Estrella A."/>
            <person name="Gabaldon T."/>
            <person name="Grigoriev I.V."/>
        </authorList>
    </citation>
    <scope>NUCLEOTIDE SEQUENCE [LARGE SCALE GENOMIC DNA]</scope>
    <source>
        <strain evidence="3">NRRL 1555(-)</strain>
    </source>
</reference>
<sequence>MITIIEQTRAMVQDYMGKLDPSHDMLHVDRVTRLALHLSKSCIENEKKKVDLELVELAALCHDVGDRKYYDGSETGGELIYTFLTKQGYDHTRASLVSRIVDHVGFSKELGWDDLKDDPEEVKWRRGCIELHVVQDADKLDAIGAFGVLRCAAYSGAQNRPLYAPDQDPLNNMTKAEYEKQSKKKTGTAINHFHEKLFRLKTMMRTERAKVMAEERDKFMRLFVQQTENEYNMLT</sequence>
<dbReference type="OrthoDB" id="16547at2759"/>
<evidence type="ECO:0000313" key="3">
    <source>
        <dbReference type="Proteomes" id="UP000077315"/>
    </source>
</evidence>
<dbReference type="AlphaFoldDB" id="A0A162U0B3"/>
<keyword evidence="3" id="KW-1185">Reference proteome</keyword>
<dbReference type="EMBL" id="KV440983">
    <property type="protein sequence ID" value="OAD72452.1"/>
    <property type="molecule type" value="Genomic_DNA"/>
</dbReference>
<feature type="domain" description="HD/PDEase" evidence="1">
    <location>
        <begin position="20"/>
        <end position="152"/>
    </location>
</feature>
<gene>
    <name evidence="2" type="ORF">PHYBLDRAFT_78099</name>
</gene>
<name>A0A162U0B3_PHYB8</name>
<proteinExistence type="predicted"/>
<dbReference type="SUPFAM" id="SSF109604">
    <property type="entry name" value="HD-domain/PDEase-like"/>
    <property type="match status" value="1"/>
</dbReference>
<dbReference type="GeneID" id="29004236"/>
<accession>A0A162U0B3</accession>
<dbReference type="InterPro" id="IPR003607">
    <property type="entry name" value="HD/PDEase_dom"/>
</dbReference>
<dbReference type="CDD" id="cd00077">
    <property type="entry name" value="HDc"/>
    <property type="match status" value="1"/>
</dbReference>
<dbReference type="Proteomes" id="UP000077315">
    <property type="component" value="Unassembled WGS sequence"/>
</dbReference>
<dbReference type="InterPro" id="IPR006674">
    <property type="entry name" value="HD_domain"/>
</dbReference>
<dbReference type="PANTHER" id="PTHR33594:SF1">
    <property type="entry name" value="HD_PDEASE DOMAIN-CONTAINING PROTEIN"/>
    <property type="match status" value="1"/>
</dbReference>
<evidence type="ECO:0000259" key="1">
    <source>
        <dbReference type="SMART" id="SM00471"/>
    </source>
</evidence>
<dbReference type="Gene3D" id="1.20.58.1910">
    <property type="match status" value="1"/>
</dbReference>
<dbReference type="Gene3D" id="1.10.472.50">
    <property type="entry name" value="HD-domain/PDEase-like"/>
    <property type="match status" value="1"/>
</dbReference>
<dbReference type="SMART" id="SM00471">
    <property type="entry name" value="HDc"/>
    <property type="match status" value="1"/>
</dbReference>
<organism evidence="2 3">
    <name type="scientific">Phycomyces blakesleeanus (strain ATCC 8743b / DSM 1359 / FGSC 10004 / NBRC 33097 / NRRL 1555)</name>
    <dbReference type="NCBI Taxonomy" id="763407"/>
    <lineage>
        <taxon>Eukaryota</taxon>
        <taxon>Fungi</taxon>
        <taxon>Fungi incertae sedis</taxon>
        <taxon>Mucoromycota</taxon>
        <taxon>Mucoromycotina</taxon>
        <taxon>Mucoromycetes</taxon>
        <taxon>Mucorales</taxon>
        <taxon>Phycomycetaceae</taxon>
        <taxon>Phycomyces</taxon>
    </lineage>
</organism>
<dbReference type="InParanoid" id="A0A162U0B3"/>
<dbReference type="VEuPathDB" id="FungiDB:PHYBLDRAFT_78099"/>
<dbReference type="PANTHER" id="PTHR33594">
    <property type="entry name" value="SUPERFAMILY HYDROLASE, PUTATIVE (AFU_ORTHOLOGUE AFUA_1G03035)-RELATED"/>
    <property type="match status" value="1"/>
</dbReference>
<dbReference type="Pfam" id="PF01966">
    <property type="entry name" value="HD"/>
    <property type="match status" value="1"/>
</dbReference>
<dbReference type="RefSeq" id="XP_018290492.1">
    <property type="nucleotide sequence ID" value="XM_018443331.1"/>
</dbReference>